<proteinExistence type="inferred from homology"/>
<dbReference type="Gene3D" id="2.60.40.4070">
    <property type="match status" value="1"/>
</dbReference>
<evidence type="ECO:0000313" key="10">
    <source>
        <dbReference type="Proteomes" id="UP001324634"/>
    </source>
</evidence>
<keyword evidence="9" id="KW-0966">Cell projection</keyword>
<dbReference type="GO" id="GO:0044781">
    <property type="term" value="P:bacterial-type flagellum organization"/>
    <property type="evidence" value="ECO:0007669"/>
    <property type="project" value="UniProtKB-UniRule"/>
</dbReference>
<evidence type="ECO:0000256" key="4">
    <source>
        <dbReference type="ARBA" id="ARBA00024746"/>
    </source>
</evidence>
<dbReference type="InterPro" id="IPR005648">
    <property type="entry name" value="FlgD"/>
</dbReference>
<evidence type="ECO:0000259" key="7">
    <source>
        <dbReference type="Pfam" id="PF13860"/>
    </source>
</evidence>
<evidence type="ECO:0000256" key="2">
    <source>
        <dbReference type="ARBA" id="ARBA00016013"/>
    </source>
</evidence>
<feature type="region of interest" description="Disordered" evidence="6">
    <location>
        <begin position="1"/>
        <end position="32"/>
    </location>
</feature>
<gene>
    <name evidence="9" type="ORF">SOO65_19640</name>
</gene>
<name>A0AAX4HNT4_9BACT</name>
<sequence length="311" mass="34099">MPEIGRPITPQQQQYQQVTMGPKSLGGQKSEKQIREDIINKATGYKPKNELFKEGPHNQMGKDEFMKLLTFQLQNQDPMNPMDQSKFTGELAQFSQLEQLTNLNKKFDEGNKNQGIQDKFYAASFIGKKVVTNGSSINLKESGDPGDVLFKLDGDSAKVMVRILDEKNNVMGEIWKDGMSGGSHQVTWDGVALDGSPAVKGTYHAQVKAWDHMGNEVGTRTEATGTVQSVTFDEGEPVLTVNGQKVFLRDVKSFHTAETQTHFSNSNAAQATNSGLSGHDGSIQFNNAANAKSVPTQQAMNAYGENTGIYD</sequence>
<keyword evidence="9" id="KW-0969">Cilium</keyword>
<accession>A0AAX4HNT4</accession>
<evidence type="ECO:0000256" key="5">
    <source>
        <dbReference type="RuleBase" id="RU362076"/>
    </source>
</evidence>
<dbReference type="InterPro" id="IPR025963">
    <property type="entry name" value="FLgD_Tudor"/>
</dbReference>
<evidence type="ECO:0000256" key="6">
    <source>
        <dbReference type="SAM" id="MobiDB-lite"/>
    </source>
</evidence>
<dbReference type="Pfam" id="PF13861">
    <property type="entry name" value="FLgD_tudor"/>
    <property type="match status" value="1"/>
</dbReference>
<reference evidence="9 10" key="1">
    <citation type="submission" date="2023-11" db="EMBL/GenBank/DDBJ databases">
        <title>Peredibacter starrii A3.12.</title>
        <authorList>
            <person name="Mitchell R.J."/>
        </authorList>
    </citation>
    <scope>NUCLEOTIDE SEQUENCE [LARGE SCALE GENOMIC DNA]</scope>
    <source>
        <strain evidence="9 10">A3.12</strain>
    </source>
</reference>
<comment type="similarity">
    <text evidence="1 5">Belongs to the FlgD family.</text>
</comment>
<keyword evidence="9" id="KW-0282">Flagellum</keyword>
<dbReference type="Pfam" id="PF13860">
    <property type="entry name" value="FlgD_ig"/>
    <property type="match status" value="1"/>
</dbReference>
<organism evidence="9 10">
    <name type="scientific">Peredibacter starrii</name>
    <dbReference type="NCBI Taxonomy" id="28202"/>
    <lineage>
        <taxon>Bacteria</taxon>
        <taxon>Pseudomonadati</taxon>
        <taxon>Bdellovibrionota</taxon>
        <taxon>Bacteriovoracia</taxon>
        <taxon>Bacteriovoracales</taxon>
        <taxon>Bacteriovoracaceae</taxon>
        <taxon>Peredibacter</taxon>
    </lineage>
</organism>
<dbReference type="Pfam" id="PF03963">
    <property type="entry name" value="FlgD"/>
    <property type="match status" value="1"/>
</dbReference>
<dbReference type="Gene3D" id="2.30.30.910">
    <property type="match status" value="1"/>
</dbReference>
<dbReference type="InterPro" id="IPR025965">
    <property type="entry name" value="FlgD/Vpr_Ig-like"/>
</dbReference>
<keyword evidence="3 5" id="KW-1005">Bacterial flagellum biogenesis</keyword>
<dbReference type="EMBL" id="CP139487">
    <property type="protein sequence ID" value="WPU64912.1"/>
    <property type="molecule type" value="Genomic_DNA"/>
</dbReference>
<dbReference type="KEGG" id="psti:SOO65_19640"/>
<evidence type="ECO:0000256" key="1">
    <source>
        <dbReference type="ARBA" id="ARBA00010577"/>
    </source>
</evidence>
<evidence type="ECO:0000256" key="3">
    <source>
        <dbReference type="ARBA" id="ARBA00022795"/>
    </source>
</evidence>
<dbReference type="AlphaFoldDB" id="A0AAX4HNT4"/>
<protein>
    <recommendedName>
        <fullName evidence="2 5">Basal-body rod modification protein FlgD</fullName>
    </recommendedName>
</protein>
<feature type="domain" description="FlgD/Vpr Ig-like" evidence="7">
    <location>
        <begin position="136"/>
        <end position="210"/>
    </location>
</feature>
<dbReference type="RefSeq" id="WP_321394621.1">
    <property type="nucleotide sequence ID" value="NZ_CP139487.1"/>
</dbReference>
<dbReference type="Proteomes" id="UP001324634">
    <property type="component" value="Chromosome"/>
</dbReference>
<evidence type="ECO:0000259" key="8">
    <source>
        <dbReference type="Pfam" id="PF13861"/>
    </source>
</evidence>
<comment type="function">
    <text evidence="4 5">Required for flagellar hook formation. May act as a scaffolding protein.</text>
</comment>
<evidence type="ECO:0000313" key="9">
    <source>
        <dbReference type="EMBL" id="WPU64912.1"/>
    </source>
</evidence>
<feature type="domain" description="FlgD Tudor-like" evidence="8">
    <location>
        <begin position="122"/>
        <end position="252"/>
    </location>
</feature>
<keyword evidence="10" id="KW-1185">Reference proteome</keyword>